<reference evidence="6" key="1">
    <citation type="submission" date="2019-11" db="EMBL/GenBank/DDBJ databases">
        <title>Spread of Macrolides and rifampicin resistant Rhodococcus equi in clinical isolates in the USA.</title>
        <authorList>
            <person name="Alvarez-Narvaez S."/>
            <person name="Huber L."/>
            <person name="Cohen N.D."/>
            <person name="Slovis N."/>
            <person name="Greiter M."/>
            <person name="Giguere S."/>
            <person name="Hart K."/>
        </authorList>
    </citation>
    <scope>NUCLEOTIDE SEQUENCE</scope>
    <source>
        <strain evidence="6">Lh_17</strain>
        <strain evidence="7">Lh_5</strain>
    </source>
</reference>
<dbReference type="Proteomes" id="UP000706122">
    <property type="component" value="Unassembled WGS sequence"/>
</dbReference>
<dbReference type="EMBL" id="WUYC01000003">
    <property type="protein sequence ID" value="MBM4715155.1"/>
    <property type="molecule type" value="Genomic_DNA"/>
</dbReference>
<dbReference type="Proteomes" id="UP000608063">
    <property type="component" value="Unassembled WGS sequence"/>
</dbReference>
<dbReference type="RefSeq" id="WP_005517549.1">
    <property type="nucleotide sequence ID" value="NZ_AP024181.1"/>
</dbReference>
<dbReference type="AlphaFoldDB" id="A0A9Q2YYM4"/>
<dbReference type="InterPro" id="IPR003593">
    <property type="entry name" value="AAA+_ATPase"/>
</dbReference>
<dbReference type="SUPFAM" id="SSF50331">
    <property type="entry name" value="MOP-like"/>
    <property type="match status" value="1"/>
</dbReference>
<dbReference type="Pfam" id="PF00005">
    <property type="entry name" value="ABC_tran"/>
    <property type="match status" value="1"/>
</dbReference>
<dbReference type="PANTHER" id="PTHR42781:SF4">
    <property type="entry name" value="SPERMIDINE_PUTRESCINE IMPORT ATP-BINDING PROTEIN POTA"/>
    <property type="match status" value="1"/>
</dbReference>
<keyword evidence="3 6" id="KW-0067">ATP-binding</keyword>
<gene>
    <name evidence="6" type="ORF">GS441_12885</name>
    <name evidence="7" type="ORF">GS551_13220</name>
    <name evidence="8" type="ORF">GS882_13520</name>
    <name evidence="9" type="ORF">GS947_09090</name>
</gene>
<feature type="domain" description="ABC transporter" evidence="5">
    <location>
        <begin position="14"/>
        <end position="244"/>
    </location>
</feature>
<name>A0A9Q2YYM4_RHOHA</name>
<dbReference type="PROSITE" id="PS00211">
    <property type="entry name" value="ABC_TRANSPORTER_1"/>
    <property type="match status" value="1"/>
</dbReference>
<dbReference type="EC" id="7.6.2.9" evidence="4"/>
<evidence type="ECO:0000313" key="9">
    <source>
        <dbReference type="EMBL" id="NKW41767.1"/>
    </source>
</evidence>
<dbReference type="EMBL" id="WUXR01000006">
    <property type="protein sequence ID" value="MBM4566301.1"/>
    <property type="molecule type" value="Genomic_DNA"/>
</dbReference>
<dbReference type="PROSITE" id="PS50893">
    <property type="entry name" value="ABC_TRANSPORTER_2"/>
    <property type="match status" value="1"/>
</dbReference>
<dbReference type="GO" id="GO:0005524">
    <property type="term" value="F:ATP binding"/>
    <property type="evidence" value="ECO:0007669"/>
    <property type="project" value="UniProtKB-KW"/>
</dbReference>
<dbReference type="GO" id="GO:0016887">
    <property type="term" value="F:ATP hydrolysis activity"/>
    <property type="evidence" value="ECO:0007669"/>
    <property type="project" value="InterPro"/>
</dbReference>
<dbReference type="Gene3D" id="2.40.50.100">
    <property type="match status" value="1"/>
</dbReference>
<evidence type="ECO:0000256" key="2">
    <source>
        <dbReference type="ARBA" id="ARBA00022741"/>
    </source>
</evidence>
<evidence type="ECO:0000256" key="1">
    <source>
        <dbReference type="ARBA" id="ARBA00022448"/>
    </source>
</evidence>
<dbReference type="EMBL" id="WVDC01000004">
    <property type="protein sequence ID" value="NKW41767.1"/>
    <property type="molecule type" value="Genomic_DNA"/>
</dbReference>
<dbReference type="GO" id="GO:0043190">
    <property type="term" value="C:ATP-binding cassette (ABC) transporter complex"/>
    <property type="evidence" value="ECO:0007669"/>
    <property type="project" value="InterPro"/>
</dbReference>
<dbReference type="Pfam" id="PF08402">
    <property type="entry name" value="TOBE_2"/>
    <property type="match status" value="1"/>
</dbReference>
<dbReference type="GO" id="GO:0015418">
    <property type="term" value="F:ABC-type quaternary ammonium compound transporting activity"/>
    <property type="evidence" value="ECO:0007669"/>
    <property type="project" value="UniProtKB-EC"/>
</dbReference>
<dbReference type="PANTHER" id="PTHR42781">
    <property type="entry name" value="SPERMIDINE/PUTRESCINE IMPORT ATP-BINDING PROTEIN POTA"/>
    <property type="match status" value="1"/>
</dbReference>
<proteinExistence type="predicted"/>
<dbReference type="InterPro" id="IPR017871">
    <property type="entry name" value="ABC_transporter-like_CS"/>
</dbReference>
<dbReference type="SUPFAM" id="SSF52540">
    <property type="entry name" value="P-loop containing nucleoside triphosphate hydrolases"/>
    <property type="match status" value="1"/>
</dbReference>
<organism evidence="6 10">
    <name type="scientific">Rhodococcus hoagii</name>
    <name type="common">Corynebacterium equii</name>
    <dbReference type="NCBI Taxonomy" id="43767"/>
    <lineage>
        <taxon>Bacteria</taxon>
        <taxon>Bacillati</taxon>
        <taxon>Actinomycetota</taxon>
        <taxon>Actinomycetes</taxon>
        <taxon>Mycobacteriales</taxon>
        <taxon>Nocardiaceae</taxon>
        <taxon>Prescottella</taxon>
    </lineage>
</organism>
<dbReference type="Proteomes" id="UP000603463">
    <property type="component" value="Unassembled WGS sequence"/>
</dbReference>
<evidence type="ECO:0000259" key="5">
    <source>
        <dbReference type="PROSITE" id="PS50893"/>
    </source>
</evidence>
<dbReference type="InterPro" id="IPR050093">
    <property type="entry name" value="ABC_SmlMolc_Importer"/>
</dbReference>
<accession>A0A9Q2YYM4</accession>
<comment type="caution">
    <text evidence="6">The sequence shown here is derived from an EMBL/GenBank/DDBJ whole genome shotgun (WGS) entry which is preliminary data.</text>
</comment>
<keyword evidence="1" id="KW-0813">Transport</keyword>
<dbReference type="SMART" id="SM00382">
    <property type="entry name" value="AAA"/>
    <property type="match status" value="1"/>
</dbReference>
<dbReference type="InterPro" id="IPR013611">
    <property type="entry name" value="Transp-assoc_OB_typ2"/>
</dbReference>
<evidence type="ECO:0000313" key="10">
    <source>
        <dbReference type="Proteomes" id="UP000808906"/>
    </source>
</evidence>
<reference evidence="8" key="2">
    <citation type="journal article" date="2020" name="Environ. Microbiol.">
        <title>The novel and transferable erm(51) gene confers Macrolides, Lincosamides, and Streptogramins B (MLSB) resistance to clonal Rhodococcus equi in the environment.</title>
        <authorList>
            <person name="Huber L."/>
            <person name="Giguere S."/>
            <person name="Slovis N.M."/>
            <person name="Alvarez-Narvaez S."/>
            <person name="Hart K.A."/>
            <person name="Greiter M."/>
            <person name="Morris E.R.A."/>
            <person name="Cohen N.D."/>
        </authorList>
    </citation>
    <scope>NUCLEOTIDE SEQUENCE</scope>
    <source>
        <strain evidence="8">Lh_116_1</strain>
        <strain evidence="9">Lh_16_1</strain>
    </source>
</reference>
<evidence type="ECO:0000313" key="6">
    <source>
        <dbReference type="EMBL" id="MBM4566301.1"/>
    </source>
</evidence>
<protein>
    <recommendedName>
        <fullName evidence="4">ABC-type quaternary amine transporter</fullName>
        <ecNumber evidence="4">7.6.2.9</ecNumber>
    </recommendedName>
</protein>
<evidence type="ECO:0000256" key="4">
    <source>
        <dbReference type="ARBA" id="ARBA00066388"/>
    </source>
</evidence>
<dbReference type="InterPro" id="IPR027417">
    <property type="entry name" value="P-loop_NTPase"/>
</dbReference>
<evidence type="ECO:0000256" key="3">
    <source>
        <dbReference type="ARBA" id="ARBA00022840"/>
    </source>
</evidence>
<dbReference type="FunFam" id="3.40.50.300:FF:000425">
    <property type="entry name" value="Probable ABC transporter, ATP-binding subunit"/>
    <property type="match status" value="1"/>
</dbReference>
<dbReference type="InterPro" id="IPR008995">
    <property type="entry name" value="Mo/tungstate-bd_C_term_dom"/>
</dbReference>
<sequence>MTTIAEPGYSPASLRLENLACSFGDHHVVKGINLDIKGGEFFSLLGPSGCGKTTTLRMIAGLEQSDAGRILVDDKEIQGAPPHKRPVHTVFQNYALFPHLTVFENVAFGLRERKESKQAVMEKVSRFLDLVELSGKEDHRPRQLSGGMQQRVALARSLVLGPRVLLLDEPLGALDLRMRRQMQVLLKSVQHELGITFVYVTHDQEEAFAMSDRVGLMQNGDLVQVATPAEVYHQPATRFAAGFVGASNSLDGVVTGAGPGWYDVAIPGVGEGRVDGSGEVPADRNVTLILRPEVVGLQSAESTDFRAEGIVRDIAFLGARTSVRVELADGRVITADLASRTVPADVTVDAPCRVSWRSADMWAVTR</sequence>
<evidence type="ECO:0000313" key="8">
    <source>
        <dbReference type="EMBL" id="NKT79123.1"/>
    </source>
</evidence>
<evidence type="ECO:0000313" key="7">
    <source>
        <dbReference type="EMBL" id="MBM4715155.1"/>
    </source>
</evidence>
<dbReference type="Gene3D" id="3.40.50.300">
    <property type="entry name" value="P-loop containing nucleotide triphosphate hydrolases"/>
    <property type="match status" value="1"/>
</dbReference>
<keyword evidence="2" id="KW-0547">Nucleotide-binding</keyword>
<dbReference type="Proteomes" id="UP000808906">
    <property type="component" value="Unassembled WGS sequence"/>
</dbReference>
<dbReference type="EMBL" id="WVBC01000030">
    <property type="protein sequence ID" value="NKT79123.1"/>
    <property type="molecule type" value="Genomic_DNA"/>
</dbReference>
<dbReference type="InterPro" id="IPR003439">
    <property type="entry name" value="ABC_transporter-like_ATP-bd"/>
</dbReference>